<reference evidence="1" key="1">
    <citation type="submission" date="2023-10" db="EMBL/GenBank/DDBJ databases">
        <authorList>
            <person name="Rodriguez Cubillos JULIANA M."/>
            <person name="De Vega J."/>
        </authorList>
    </citation>
    <scope>NUCLEOTIDE SEQUENCE</scope>
</reference>
<evidence type="ECO:0000313" key="1">
    <source>
        <dbReference type="EMBL" id="CAJ2645513.1"/>
    </source>
</evidence>
<keyword evidence="2" id="KW-1185">Reference proteome</keyword>
<comment type="caution">
    <text evidence="1">The sequence shown here is derived from an EMBL/GenBank/DDBJ whole genome shotgun (WGS) entry which is preliminary data.</text>
</comment>
<organism evidence="1 2">
    <name type="scientific">Trifolium pratense</name>
    <name type="common">Red clover</name>
    <dbReference type="NCBI Taxonomy" id="57577"/>
    <lineage>
        <taxon>Eukaryota</taxon>
        <taxon>Viridiplantae</taxon>
        <taxon>Streptophyta</taxon>
        <taxon>Embryophyta</taxon>
        <taxon>Tracheophyta</taxon>
        <taxon>Spermatophyta</taxon>
        <taxon>Magnoliopsida</taxon>
        <taxon>eudicotyledons</taxon>
        <taxon>Gunneridae</taxon>
        <taxon>Pentapetalae</taxon>
        <taxon>rosids</taxon>
        <taxon>fabids</taxon>
        <taxon>Fabales</taxon>
        <taxon>Fabaceae</taxon>
        <taxon>Papilionoideae</taxon>
        <taxon>50 kb inversion clade</taxon>
        <taxon>NPAAA clade</taxon>
        <taxon>Hologalegina</taxon>
        <taxon>IRL clade</taxon>
        <taxon>Trifolieae</taxon>
        <taxon>Trifolium</taxon>
    </lineage>
</organism>
<protein>
    <submittedName>
        <fullName evidence="1">Uncharacterized protein</fullName>
    </submittedName>
</protein>
<name>A0ACB0JK68_TRIPR</name>
<proteinExistence type="predicted"/>
<evidence type="ECO:0000313" key="2">
    <source>
        <dbReference type="Proteomes" id="UP001177021"/>
    </source>
</evidence>
<sequence length="541" mass="61251">MGSKHNLVKILSALDVEEKMELGLCFVCDEPFTIDHALKHKRIRFKVIEMDKEVDTKFSQKPSTPNSNMLSTHMCVPRQGCSSVNSIEAPQPSKLEEVKGIDEDFQQSSIVKLQSPSLISTFMNQEIATDSNPSIFDPSFSGDDATYKALVEDKVATNPDSSFLTDLSIVPSPSLSLSVSTEEDFTVTQYPSIASYRLLQHTLQVFDEMPTKHLNPTSLNQQENMKASVLVMVLQLKVPPSSHNLKCFDPGGSLSFLFLSRCFLSFLFLMRTSPSSACPFSSILSQTSQTITQLLTILSSLGQASGWPWVQKIIIIQNKYWRKNKSAGKACSHHAEEGVSTLSIPLVKNGNIIHIHSGMFYLMEGIYANTLFTMFTEKERIVFAKSFILALKLWSSLSMFRIYTYEEDIFITRVYRIIKEVAITFDDWSKFFEDITLSYLFMMNYHYKFYKLNGTVLRNMLGDSWLKALGQYQEFCYEKGKLVFDHTVTMRETMAVSSIGINYATIFEVLGTHGNENCVALVLYEALLHKKLSSLLILHKT</sequence>
<accession>A0ACB0JK68</accession>
<dbReference type="EMBL" id="CASHSV030000098">
    <property type="protein sequence ID" value="CAJ2645513.1"/>
    <property type="molecule type" value="Genomic_DNA"/>
</dbReference>
<dbReference type="Proteomes" id="UP001177021">
    <property type="component" value="Unassembled WGS sequence"/>
</dbReference>
<gene>
    <name evidence="1" type="ORF">MILVUS5_LOCUS14401</name>
</gene>